<gene>
    <name evidence="3" type="ORF">GCM10023213_21510</name>
</gene>
<dbReference type="Gene3D" id="3.30.530.20">
    <property type="match status" value="1"/>
</dbReference>
<proteinExistence type="inferred from homology"/>
<protein>
    <recommendedName>
        <fullName evidence="2">Activator of Hsp90 ATPase homologue 1/2-like C-terminal domain-containing protein</fullName>
    </recommendedName>
</protein>
<feature type="domain" description="Activator of Hsp90 ATPase homologue 1/2-like C-terminal" evidence="2">
    <location>
        <begin position="20"/>
        <end position="161"/>
    </location>
</feature>
<evidence type="ECO:0000313" key="4">
    <source>
        <dbReference type="Proteomes" id="UP001499852"/>
    </source>
</evidence>
<dbReference type="SUPFAM" id="SSF55961">
    <property type="entry name" value="Bet v1-like"/>
    <property type="match status" value="1"/>
</dbReference>
<evidence type="ECO:0000259" key="2">
    <source>
        <dbReference type="Pfam" id="PF08327"/>
    </source>
</evidence>
<accession>A0ABP9P3C0</accession>
<keyword evidence="4" id="KW-1185">Reference proteome</keyword>
<dbReference type="InterPro" id="IPR023393">
    <property type="entry name" value="START-like_dom_sf"/>
</dbReference>
<dbReference type="RefSeq" id="WP_345736383.1">
    <property type="nucleotide sequence ID" value="NZ_BAABIA010000004.1"/>
</dbReference>
<dbReference type="EMBL" id="BAABIA010000004">
    <property type="protein sequence ID" value="GAA5139928.1"/>
    <property type="molecule type" value="Genomic_DNA"/>
</dbReference>
<evidence type="ECO:0000256" key="1">
    <source>
        <dbReference type="ARBA" id="ARBA00006817"/>
    </source>
</evidence>
<sequence>MTSPTPPSADGEVLITRTFRAPRQLVWQAWTDRAHLTRWHAPQGCDIHFARFDFRVGGSFHSRISNPSFGDCWCLGTYLEIVPPERLVYTMALADAAGHLIAAKEAGHDPEWPAETTVTLTLTEQADGSTLLKLHQNVKESIARRTGAYPSWLSMFDRLAEDLANL</sequence>
<name>A0ABP9P3C0_9BACT</name>
<dbReference type="CDD" id="cd07814">
    <property type="entry name" value="SRPBCC_CalC_Aha1-like"/>
    <property type="match status" value="1"/>
</dbReference>
<dbReference type="Pfam" id="PF08327">
    <property type="entry name" value="AHSA1"/>
    <property type="match status" value="1"/>
</dbReference>
<evidence type="ECO:0000313" key="3">
    <source>
        <dbReference type="EMBL" id="GAA5139928.1"/>
    </source>
</evidence>
<dbReference type="Proteomes" id="UP001499852">
    <property type="component" value="Unassembled WGS sequence"/>
</dbReference>
<dbReference type="InterPro" id="IPR013538">
    <property type="entry name" value="ASHA1/2-like_C"/>
</dbReference>
<organism evidence="3 4">
    <name type="scientific">Prosthecobacter algae</name>
    <dbReference type="NCBI Taxonomy" id="1144682"/>
    <lineage>
        <taxon>Bacteria</taxon>
        <taxon>Pseudomonadati</taxon>
        <taxon>Verrucomicrobiota</taxon>
        <taxon>Verrucomicrobiia</taxon>
        <taxon>Verrucomicrobiales</taxon>
        <taxon>Verrucomicrobiaceae</taxon>
        <taxon>Prosthecobacter</taxon>
    </lineage>
</organism>
<comment type="similarity">
    <text evidence="1">Belongs to the AHA1 family.</text>
</comment>
<reference evidence="4" key="1">
    <citation type="journal article" date="2019" name="Int. J. Syst. Evol. Microbiol.">
        <title>The Global Catalogue of Microorganisms (GCM) 10K type strain sequencing project: providing services to taxonomists for standard genome sequencing and annotation.</title>
        <authorList>
            <consortium name="The Broad Institute Genomics Platform"/>
            <consortium name="The Broad Institute Genome Sequencing Center for Infectious Disease"/>
            <person name="Wu L."/>
            <person name="Ma J."/>
        </authorList>
    </citation>
    <scope>NUCLEOTIDE SEQUENCE [LARGE SCALE GENOMIC DNA]</scope>
    <source>
        <strain evidence="4">JCM 18053</strain>
    </source>
</reference>
<comment type="caution">
    <text evidence="3">The sequence shown here is derived from an EMBL/GenBank/DDBJ whole genome shotgun (WGS) entry which is preliminary data.</text>
</comment>